<sequence>MTSSLAPGNKQDTSGAGFPFWVVATFSSGVLFLVLSAFIAIVAFCVCLKQRRKKHSMLTKNVPMKEISSIYATPQNIMSRDGNDGEHHPYDVLDASIYESVPTMEVSDDQ</sequence>
<evidence type="ECO:0000256" key="1">
    <source>
        <dbReference type="SAM" id="Phobius"/>
    </source>
</evidence>
<dbReference type="EMBL" id="CASHTH010003861">
    <property type="protein sequence ID" value="CAI8050380.1"/>
    <property type="molecule type" value="Genomic_DNA"/>
</dbReference>
<dbReference type="Proteomes" id="UP001174909">
    <property type="component" value="Unassembled WGS sequence"/>
</dbReference>
<gene>
    <name evidence="2" type="ORF">GBAR_LOCUS27669</name>
</gene>
<feature type="non-terminal residue" evidence="2">
    <location>
        <position position="110"/>
    </location>
</feature>
<protein>
    <submittedName>
        <fullName evidence="2">Uncharacterized protein</fullName>
    </submittedName>
</protein>
<keyword evidence="3" id="KW-1185">Reference proteome</keyword>
<accession>A0AA35XGA6</accession>
<keyword evidence="1" id="KW-0472">Membrane</keyword>
<comment type="caution">
    <text evidence="2">The sequence shown here is derived from an EMBL/GenBank/DDBJ whole genome shotgun (WGS) entry which is preliminary data.</text>
</comment>
<reference evidence="2" key="1">
    <citation type="submission" date="2023-03" db="EMBL/GenBank/DDBJ databases">
        <authorList>
            <person name="Steffen K."/>
            <person name="Cardenas P."/>
        </authorList>
    </citation>
    <scope>NUCLEOTIDE SEQUENCE</scope>
</reference>
<name>A0AA35XGA6_GEOBA</name>
<keyword evidence="1" id="KW-1133">Transmembrane helix</keyword>
<organism evidence="2 3">
    <name type="scientific">Geodia barretti</name>
    <name type="common">Barrett's horny sponge</name>
    <dbReference type="NCBI Taxonomy" id="519541"/>
    <lineage>
        <taxon>Eukaryota</taxon>
        <taxon>Metazoa</taxon>
        <taxon>Porifera</taxon>
        <taxon>Demospongiae</taxon>
        <taxon>Heteroscleromorpha</taxon>
        <taxon>Tetractinellida</taxon>
        <taxon>Astrophorina</taxon>
        <taxon>Geodiidae</taxon>
        <taxon>Geodia</taxon>
    </lineage>
</organism>
<proteinExistence type="predicted"/>
<keyword evidence="1" id="KW-0812">Transmembrane</keyword>
<evidence type="ECO:0000313" key="3">
    <source>
        <dbReference type="Proteomes" id="UP001174909"/>
    </source>
</evidence>
<feature type="transmembrane region" description="Helical" evidence="1">
    <location>
        <begin position="20"/>
        <end position="48"/>
    </location>
</feature>
<dbReference type="AlphaFoldDB" id="A0AA35XGA6"/>
<evidence type="ECO:0000313" key="2">
    <source>
        <dbReference type="EMBL" id="CAI8050380.1"/>
    </source>
</evidence>